<proteinExistence type="predicted"/>
<sequence>MIDFAENGEKFYYKGDALDDFLSYNILNTSKLNEEEYYRIYEFIAHEIFHLWNSYEHKHTGKSWLHEGSATYFAIRTLADLGYISKHKLLKLQSGYLDACYDYYKNKSNKPMNNNTSDYSYYICGNSLHILLERFENKHTVFKIWQALFKQGNYHSDDFIKQLKADKSIKNKTKSNLNDFSTQRCYPCDR</sequence>
<organism evidence="1 2">
    <name type="scientific">Muribacter muris</name>
    <dbReference type="NCBI Taxonomy" id="67855"/>
    <lineage>
        <taxon>Bacteria</taxon>
        <taxon>Pseudomonadati</taxon>
        <taxon>Pseudomonadota</taxon>
        <taxon>Gammaproteobacteria</taxon>
        <taxon>Pasteurellales</taxon>
        <taxon>Pasteurellaceae</taxon>
        <taxon>Muribacter</taxon>
    </lineage>
</organism>
<comment type="caution">
    <text evidence="1">The sequence shown here is derived from an EMBL/GenBank/DDBJ whole genome shotgun (WGS) entry which is preliminary data.</text>
</comment>
<reference evidence="1 2" key="1">
    <citation type="submission" date="2014-12" db="EMBL/GenBank/DDBJ databases">
        <title>Reclassification of Actinobacillus muris as Muribacter muris.</title>
        <authorList>
            <person name="Christensen H."/>
            <person name="Nicklas W."/>
            <person name="Bisgaard M."/>
        </authorList>
    </citation>
    <scope>NUCLEOTIDE SEQUENCE [LARGE SCALE GENOMIC DNA]</scope>
    <source>
        <strain evidence="1 2">Ackerman80-443D</strain>
    </source>
</reference>
<dbReference type="InterPro" id="IPR027268">
    <property type="entry name" value="Peptidase_M4/M1_CTD_sf"/>
</dbReference>
<accession>A0A0J5S2K4</accession>
<dbReference type="SUPFAM" id="SSF55486">
    <property type="entry name" value="Metalloproteases ('zincins'), catalytic domain"/>
    <property type="match status" value="1"/>
</dbReference>
<evidence type="ECO:0000313" key="1">
    <source>
        <dbReference type="EMBL" id="KMK51027.1"/>
    </source>
</evidence>
<keyword evidence="2" id="KW-1185">Reference proteome</keyword>
<dbReference type="AlphaFoldDB" id="A0A0J5S2K4"/>
<dbReference type="Gene3D" id="1.10.390.10">
    <property type="entry name" value="Neutral Protease Domain 2"/>
    <property type="match status" value="1"/>
</dbReference>
<protein>
    <recommendedName>
        <fullName evidence="3">Peptidase M1 membrane alanine aminopeptidase domain-containing protein</fullName>
    </recommendedName>
</protein>
<evidence type="ECO:0000313" key="2">
    <source>
        <dbReference type="Proteomes" id="UP000036270"/>
    </source>
</evidence>
<name>A0A0J5S2K4_9PAST</name>
<evidence type="ECO:0008006" key="3">
    <source>
        <dbReference type="Google" id="ProtNLM"/>
    </source>
</evidence>
<dbReference type="RefSeq" id="WP_047977385.1">
    <property type="nucleotide sequence ID" value="NZ_JWIZ01000055.1"/>
</dbReference>
<gene>
    <name evidence="1" type="ORF">RO21_08625</name>
</gene>
<dbReference type="Proteomes" id="UP000036270">
    <property type="component" value="Unassembled WGS sequence"/>
</dbReference>
<dbReference type="EMBL" id="JWIZ01000055">
    <property type="protein sequence ID" value="KMK51027.1"/>
    <property type="molecule type" value="Genomic_DNA"/>
</dbReference>
<dbReference type="PATRIC" id="fig|67855.3.peg.1797"/>